<protein>
    <submittedName>
        <fullName evidence="2">Putative secreted protein</fullName>
    </submittedName>
</protein>
<name>A0A2M4CAH2_9DIPT</name>
<keyword evidence="1" id="KW-0732">Signal</keyword>
<organism evidence="2">
    <name type="scientific">Anopheles marajoara</name>
    <dbReference type="NCBI Taxonomy" id="58244"/>
    <lineage>
        <taxon>Eukaryota</taxon>
        <taxon>Metazoa</taxon>
        <taxon>Ecdysozoa</taxon>
        <taxon>Arthropoda</taxon>
        <taxon>Hexapoda</taxon>
        <taxon>Insecta</taxon>
        <taxon>Pterygota</taxon>
        <taxon>Neoptera</taxon>
        <taxon>Endopterygota</taxon>
        <taxon>Diptera</taxon>
        <taxon>Nematocera</taxon>
        <taxon>Culicoidea</taxon>
        <taxon>Culicidae</taxon>
        <taxon>Anophelinae</taxon>
        <taxon>Anopheles</taxon>
    </lineage>
</organism>
<accession>A0A2M4CAH2</accession>
<dbReference type="AlphaFoldDB" id="A0A2M4CAH2"/>
<reference evidence="2" key="1">
    <citation type="submission" date="2018-01" db="EMBL/GenBank/DDBJ databases">
        <title>An insight into the sialome of Amazonian anophelines.</title>
        <authorList>
            <person name="Ribeiro J.M."/>
            <person name="Scarpassa V."/>
            <person name="Calvo E."/>
        </authorList>
    </citation>
    <scope>NUCLEOTIDE SEQUENCE</scope>
    <source>
        <tissue evidence="2">Salivary glands</tissue>
    </source>
</reference>
<dbReference type="EMBL" id="GGFJ01013182">
    <property type="protein sequence ID" value="MBW62323.1"/>
    <property type="molecule type" value="Transcribed_RNA"/>
</dbReference>
<proteinExistence type="predicted"/>
<evidence type="ECO:0000256" key="1">
    <source>
        <dbReference type="SAM" id="SignalP"/>
    </source>
</evidence>
<feature type="chain" id="PRO_5014714414" evidence="1">
    <location>
        <begin position="20"/>
        <end position="86"/>
    </location>
</feature>
<evidence type="ECO:0000313" key="2">
    <source>
        <dbReference type="EMBL" id="MBW62323.1"/>
    </source>
</evidence>
<sequence length="86" mass="9406">MLMMMVMLLLLLLLLPATAYSDDANLIERRMMLPGEAATSGPLRQILKTIECNQISWPAGSSIQTAKAGPRSDGNIVQHCLIVLRV</sequence>
<feature type="signal peptide" evidence="1">
    <location>
        <begin position="1"/>
        <end position="19"/>
    </location>
</feature>